<gene>
    <name evidence="2" type="ORF">BT96DRAFT_994615</name>
</gene>
<evidence type="ECO:0000313" key="2">
    <source>
        <dbReference type="EMBL" id="KAE9398681.1"/>
    </source>
</evidence>
<feature type="compositionally biased region" description="Pro residues" evidence="1">
    <location>
        <begin position="133"/>
        <end position="145"/>
    </location>
</feature>
<protein>
    <submittedName>
        <fullName evidence="2">Uncharacterized protein</fullName>
    </submittedName>
</protein>
<dbReference type="Proteomes" id="UP000799118">
    <property type="component" value="Unassembled WGS sequence"/>
</dbReference>
<name>A0A6A4HM54_9AGAR</name>
<feature type="compositionally biased region" description="Pro residues" evidence="1">
    <location>
        <begin position="181"/>
        <end position="193"/>
    </location>
</feature>
<organism evidence="2 3">
    <name type="scientific">Gymnopus androsaceus JB14</name>
    <dbReference type="NCBI Taxonomy" id="1447944"/>
    <lineage>
        <taxon>Eukaryota</taxon>
        <taxon>Fungi</taxon>
        <taxon>Dikarya</taxon>
        <taxon>Basidiomycota</taxon>
        <taxon>Agaricomycotina</taxon>
        <taxon>Agaricomycetes</taxon>
        <taxon>Agaricomycetidae</taxon>
        <taxon>Agaricales</taxon>
        <taxon>Marasmiineae</taxon>
        <taxon>Omphalotaceae</taxon>
        <taxon>Gymnopus</taxon>
    </lineage>
</organism>
<evidence type="ECO:0000256" key="1">
    <source>
        <dbReference type="SAM" id="MobiDB-lite"/>
    </source>
</evidence>
<feature type="compositionally biased region" description="Low complexity" evidence="1">
    <location>
        <begin position="97"/>
        <end position="109"/>
    </location>
</feature>
<accession>A0A6A4HM54</accession>
<sequence>MTKVSFSNFAFTILHPFVKQEHDASPACFPTGTNEVIEVLDSNKEALALIAPVLDSDHESNGDIVVKQEWDASPAHFPDGTNEVIEVKASKADHSTSTKTKSSKVSHPSFTSKARNPSSKATKAKATKSVTSPSPPKATTPPPKLPKQKATKLVTPPSPPKATTPPLKLPKQKFTKLVTPPSLPKAATPPPKLPNQRATKLVTPPSPPKATTPLPKLHSVDNPKFTAFLETMPDDEKEQYIEDCTTVSLLKLMGDKEQKLFAFIGFSGLGLETIIKEQAKN</sequence>
<feature type="region of interest" description="Disordered" evidence="1">
    <location>
        <begin position="89"/>
        <end position="220"/>
    </location>
</feature>
<proteinExistence type="predicted"/>
<evidence type="ECO:0000313" key="3">
    <source>
        <dbReference type="Proteomes" id="UP000799118"/>
    </source>
</evidence>
<dbReference type="EMBL" id="ML769479">
    <property type="protein sequence ID" value="KAE9398681.1"/>
    <property type="molecule type" value="Genomic_DNA"/>
</dbReference>
<keyword evidence="3" id="KW-1185">Reference proteome</keyword>
<dbReference type="AlphaFoldDB" id="A0A6A4HM54"/>
<reference evidence="2" key="1">
    <citation type="journal article" date="2019" name="Environ. Microbiol.">
        <title>Fungal ecological strategies reflected in gene transcription - a case study of two litter decomposers.</title>
        <authorList>
            <person name="Barbi F."/>
            <person name="Kohler A."/>
            <person name="Barry K."/>
            <person name="Baskaran P."/>
            <person name="Daum C."/>
            <person name="Fauchery L."/>
            <person name="Ihrmark K."/>
            <person name="Kuo A."/>
            <person name="LaButti K."/>
            <person name="Lipzen A."/>
            <person name="Morin E."/>
            <person name="Grigoriev I.V."/>
            <person name="Henrissat B."/>
            <person name="Lindahl B."/>
            <person name="Martin F."/>
        </authorList>
    </citation>
    <scope>NUCLEOTIDE SEQUENCE</scope>
    <source>
        <strain evidence="2">JB14</strain>
    </source>
</reference>